<keyword evidence="1" id="KW-0805">Transcription regulation</keyword>
<dbReference type="OrthoDB" id="9806208at2"/>
<evidence type="ECO:0000259" key="4">
    <source>
        <dbReference type="PROSITE" id="PS01124"/>
    </source>
</evidence>
<dbReference type="PROSITE" id="PS00041">
    <property type="entry name" value="HTH_ARAC_FAMILY_1"/>
    <property type="match status" value="1"/>
</dbReference>
<dbReference type="PANTHER" id="PTHR46796">
    <property type="entry name" value="HTH-TYPE TRANSCRIPTIONAL ACTIVATOR RHAS-RELATED"/>
    <property type="match status" value="1"/>
</dbReference>
<evidence type="ECO:0000256" key="1">
    <source>
        <dbReference type="ARBA" id="ARBA00023015"/>
    </source>
</evidence>
<keyword evidence="6" id="KW-1185">Reference proteome</keyword>
<dbReference type="Gene3D" id="1.10.10.60">
    <property type="entry name" value="Homeodomain-like"/>
    <property type="match status" value="2"/>
</dbReference>
<dbReference type="EMBL" id="CP041636">
    <property type="protein sequence ID" value="QDO95841.1"/>
    <property type="molecule type" value="Genomic_DNA"/>
</dbReference>
<dbReference type="GO" id="GO:0043565">
    <property type="term" value="F:sequence-specific DNA binding"/>
    <property type="evidence" value="ECO:0007669"/>
    <property type="project" value="InterPro"/>
</dbReference>
<dbReference type="PROSITE" id="PS01124">
    <property type="entry name" value="HTH_ARAC_FAMILY_2"/>
    <property type="match status" value="1"/>
</dbReference>
<gene>
    <name evidence="5" type="ORF">FNB15_00425</name>
</gene>
<dbReference type="InterPro" id="IPR009057">
    <property type="entry name" value="Homeodomain-like_sf"/>
</dbReference>
<dbReference type="SMART" id="SM00342">
    <property type="entry name" value="HTH_ARAC"/>
    <property type="match status" value="1"/>
</dbReference>
<dbReference type="PANTHER" id="PTHR46796:SF14">
    <property type="entry name" value="TRANSCRIPTIONAL REGULATORY PROTEIN"/>
    <property type="match status" value="1"/>
</dbReference>
<dbReference type="SUPFAM" id="SSF46689">
    <property type="entry name" value="Homeodomain-like"/>
    <property type="match status" value="2"/>
</dbReference>
<accession>A0A516GWC9</accession>
<name>A0A516GWC9_9PROT</name>
<evidence type="ECO:0000313" key="6">
    <source>
        <dbReference type="Proteomes" id="UP000317496"/>
    </source>
</evidence>
<dbReference type="AlphaFoldDB" id="A0A516GWC9"/>
<dbReference type="Pfam" id="PF12833">
    <property type="entry name" value="HTH_18"/>
    <property type="match status" value="1"/>
</dbReference>
<evidence type="ECO:0000256" key="3">
    <source>
        <dbReference type="ARBA" id="ARBA00023163"/>
    </source>
</evidence>
<dbReference type="InterPro" id="IPR018060">
    <property type="entry name" value="HTH_AraC"/>
</dbReference>
<dbReference type="RefSeq" id="WP_144066822.1">
    <property type="nucleotide sequence ID" value="NZ_CP041636.1"/>
</dbReference>
<dbReference type="InterPro" id="IPR050204">
    <property type="entry name" value="AraC_XylS_family_regulators"/>
</dbReference>
<dbReference type="KEGG" id="fer:FNB15_00425"/>
<organism evidence="5 6">
    <name type="scientific">Ferrovibrio terrae</name>
    <dbReference type="NCBI Taxonomy" id="2594003"/>
    <lineage>
        <taxon>Bacteria</taxon>
        <taxon>Pseudomonadati</taxon>
        <taxon>Pseudomonadota</taxon>
        <taxon>Alphaproteobacteria</taxon>
        <taxon>Rhodospirillales</taxon>
        <taxon>Rhodospirillaceae</taxon>
        <taxon>Ferrovibrio</taxon>
    </lineage>
</organism>
<reference evidence="5 6" key="1">
    <citation type="submission" date="2019-07" db="EMBL/GenBank/DDBJ databases">
        <title>Genome sequencing for Ferrovibrio sp. K5.</title>
        <authorList>
            <person name="Park S.-J."/>
        </authorList>
    </citation>
    <scope>NUCLEOTIDE SEQUENCE [LARGE SCALE GENOMIC DNA]</scope>
    <source>
        <strain evidence="5 6">K5</strain>
    </source>
</reference>
<dbReference type="GO" id="GO:0003700">
    <property type="term" value="F:DNA-binding transcription factor activity"/>
    <property type="evidence" value="ECO:0007669"/>
    <property type="project" value="InterPro"/>
</dbReference>
<dbReference type="Proteomes" id="UP000317496">
    <property type="component" value="Chromosome"/>
</dbReference>
<feature type="domain" description="HTH araC/xylS-type" evidence="4">
    <location>
        <begin position="191"/>
        <end position="289"/>
    </location>
</feature>
<protein>
    <submittedName>
        <fullName evidence="5">Helix-turn-helix transcriptional regulator</fullName>
    </submittedName>
</protein>
<evidence type="ECO:0000313" key="5">
    <source>
        <dbReference type="EMBL" id="QDO95841.1"/>
    </source>
</evidence>
<dbReference type="InterPro" id="IPR018062">
    <property type="entry name" value="HTH_AraC-typ_CS"/>
</dbReference>
<evidence type="ECO:0000256" key="2">
    <source>
        <dbReference type="ARBA" id="ARBA00023125"/>
    </source>
</evidence>
<keyword evidence="2" id="KW-0238">DNA-binding</keyword>
<sequence>MPELSDIASAVQPANPVPAARVIARDADWTLNEFVCRAGPQDRPFEERHASVAIAAVLEGSFQYRCDSGRALLYPGAVMLGNIGACYECGHEHGSGDRCVSLQFSPALFEEIAASTASNSRFRFSAAMLPALKSLNRPMAEMAALAASPRLPDRMAVEELAIDMAEAVVQAAAGGNARSVLLSPADSRRISRVLRHIEIHAAEPLDLTTLAAVACMSKYHFLRSFRRSTGVTPHQYLLGLRLRRAAQQLCNSTAPVSSIAFDAGFGDLSTFNAGFRAQFGASPGHFRAAHGRLIAA</sequence>
<keyword evidence="3" id="KW-0804">Transcription</keyword>
<proteinExistence type="predicted"/>